<dbReference type="PROSITE" id="PS51387">
    <property type="entry name" value="FAD_PCMH"/>
    <property type="match status" value="1"/>
</dbReference>
<sequence>MQLRSLVRLLAFAPHFARSSAKLTCKCLAGAACFPDASTLNAFSANLSHPLITGQRPPASVCYPDDPDYDTSACSIAVANDGNPTYLASKINALQYTNFQALINSTTVEDCPYDVQPGATCFQGRVPPYAVNATTVSDVQATLRFASQHNLRLVVRNSGHELMGRAFGVGALELFMHNFDTMQFSDNFIPVGAPKNTPGQYAVALGAGVQWGEVFASADQHNRSIAGGLAPGGTVGAAGGWTLGAGHSVLSPFYGLGVDNALQFFVVLPNSSFIIANKYQNTDIFWALRGGGGPSFGVVVSTTVRTHPNLPYTVAFYTATGNSSSAYTQLLEVWMQQHNAISDAGWSGVWPFLNNTLYLTFFTQGVPPTSHTANATMEHFFAASKKIPGVDVSLAISHPYPSFQAWNEDNLVDSSKGFGFNFSALAPGAPRMAYSSWLMPRQLTTPTNAKTLAKIISNITVGLPFFVGGGAVSKVDPDDSAVTPAWRTTISDMNIVPSFAAGPDVDIRDVQKTAFDQIDPIRKLAPPPTGGQYLNEPDILEVDWQQAYWGRHYPRLLAIKKTIDPLDLLIVRKGVNSEDWDDEITCKTA</sequence>
<evidence type="ECO:0000259" key="4">
    <source>
        <dbReference type="PROSITE" id="PS51387"/>
    </source>
</evidence>
<dbReference type="EMBL" id="JARKIE010000060">
    <property type="protein sequence ID" value="KAJ7691113.1"/>
    <property type="molecule type" value="Genomic_DNA"/>
</dbReference>
<dbReference type="InterPro" id="IPR016166">
    <property type="entry name" value="FAD-bd_PCMH"/>
</dbReference>
<evidence type="ECO:0000256" key="1">
    <source>
        <dbReference type="ARBA" id="ARBA00005466"/>
    </source>
</evidence>
<dbReference type="InterPro" id="IPR012951">
    <property type="entry name" value="BBE"/>
</dbReference>
<dbReference type="Gene3D" id="3.30.465.10">
    <property type="match status" value="1"/>
</dbReference>
<evidence type="ECO:0000313" key="6">
    <source>
        <dbReference type="Proteomes" id="UP001221757"/>
    </source>
</evidence>
<evidence type="ECO:0000256" key="2">
    <source>
        <dbReference type="ARBA" id="ARBA00023002"/>
    </source>
</evidence>
<feature type="signal peptide" evidence="3">
    <location>
        <begin position="1"/>
        <end position="21"/>
    </location>
</feature>
<accession>A0AAD7DH30</accession>
<protein>
    <recommendedName>
        <fullName evidence="4">FAD-binding PCMH-type domain-containing protein</fullName>
    </recommendedName>
</protein>
<dbReference type="GO" id="GO:0071949">
    <property type="term" value="F:FAD binding"/>
    <property type="evidence" value="ECO:0007669"/>
    <property type="project" value="InterPro"/>
</dbReference>
<dbReference type="InterPro" id="IPR016169">
    <property type="entry name" value="FAD-bd_PCMH_sub2"/>
</dbReference>
<dbReference type="GO" id="GO:0016491">
    <property type="term" value="F:oxidoreductase activity"/>
    <property type="evidence" value="ECO:0007669"/>
    <property type="project" value="UniProtKB-KW"/>
</dbReference>
<name>A0AAD7DH30_MYCRO</name>
<keyword evidence="3" id="KW-0732">Signal</keyword>
<dbReference type="InterPro" id="IPR036318">
    <property type="entry name" value="FAD-bd_PCMH-like_sf"/>
</dbReference>
<dbReference type="PANTHER" id="PTHR13878">
    <property type="entry name" value="GULONOLACTONE OXIDASE"/>
    <property type="match status" value="1"/>
</dbReference>
<dbReference type="Gene3D" id="3.40.462.20">
    <property type="match status" value="1"/>
</dbReference>
<evidence type="ECO:0000256" key="3">
    <source>
        <dbReference type="SAM" id="SignalP"/>
    </source>
</evidence>
<feature type="chain" id="PRO_5042009193" description="FAD-binding PCMH-type domain-containing protein" evidence="3">
    <location>
        <begin position="22"/>
        <end position="589"/>
    </location>
</feature>
<dbReference type="Pfam" id="PF08031">
    <property type="entry name" value="BBE"/>
    <property type="match status" value="1"/>
</dbReference>
<dbReference type="SUPFAM" id="SSF56176">
    <property type="entry name" value="FAD-binding/transporter-associated domain-like"/>
    <property type="match status" value="1"/>
</dbReference>
<keyword evidence="2" id="KW-0560">Oxidoreductase</keyword>
<reference evidence="5" key="1">
    <citation type="submission" date="2023-03" db="EMBL/GenBank/DDBJ databases">
        <title>Massive genome expansion in bonnet fungi (Mycena s.s.) driven by repeated elements and novel gene families across ecological guilds.</title>
        <authorList>
            <consortium name="Lawrence Berkeley National Laboratory"/>
            <person name="Harder C.B."/>
            <person name="Miyauchi S."/>
            <person name="Viragh M."/>
            <person name="Kuo A."/>
            <person name="Thoen E."/>
            <person name="Andreopoulos B."/>
            <person name="Lu D."/>
            <person name="Skrede I."/>
            <person name="Drula E."/>
            <person name="Henrissat B."/>
            <person name="Morin E."/>
            <person name="Kohler A."/>
            <person name="Barry K."/>
            <person name="LaButti K."/>
            <person name="Morin E."/>
            <person name="Salamov A."/>
            <person name="Lipzen A."/>
            <person name="Mereny Z."/>
            <person name="Hegedus B."/>
            <person name="Baldrian P."/>
            <person name="Stursova M."/>
            <person name="Weitz H."/>
            <person name="Taylor A."/>
            <person name="Grigoriev I.V."/>
            <person name="Nagy L.G."/>
            <person name="Martin F."/>
            <person name="Kauserud H."/>
        </authorList>
    </citation>
    <scope>NUCLEOTIDE SEQUENCE</scope>
    <source>
        <strain evidence="5">CBHHK067</strain>
    </source>
</reference>
<dbReference type="Proteomes" id="UP001221757">
    <property type="component" value="Unassembled WGS sequence"/>
</dbReference>
<proteinExistence type="inferred from homology"/>
<gene>
    <name evidence="5" type="ORF">B0H17DRAFT_982724</name>
</gene>
<feature type="domain" description="FAD-binding PCMH-type" evidence="4">
    <location>
        <begin position="123"/>
        <end position="309"/>
    </location>
</feature>
<comment type="similarity">
    <text evidence="1">Belongs to the oxygen-dependent FAD-linked oxidoreductase family.</text>
</comment>
<dbReference type="InterPro" id="IPR006094">
    <property type="entry name" value="Oxid_FAD_bind_N"/>
</dbReference>
<comment type="caution">
    <text evidence="5">The sequence shown here is derived from an EMBL/GenBank/DDBJ whole genome shotgun (WGS) entry which is preliminary data.</text>
</comment>
<dbReference type="PANTHER" id="PTHR13878:SF91">
    <property type="entry name" value="FAD BINDING DOMAIN PROTEIN (AFU_ORTHOLOGUE AFUA_6G12070)-RELATED"/>
    <property type="match status" value="1"/>
</dbReference>
<organism evidence="5 6">
    <name type="scientific">Mycena rosella</name>
    <name type="common">Pink bonnet</name>
    <name type="synonym">Agaricus rosellus</name>
    <dbReference type="NCBI Taxonomy" id="1033263"/>
    <lineage>
        <taxon>Eukaryota</taxon>
        <taxon>Fungi</taxon>
        <taxon>Dikarya</taxon>
        <taxon>Basidiomycota</taxon>
        <taxon>Agaricomycotina</taxon>
        <taxon>Agaricomycetes</taxon>
        <taxon>Agaricomycetidae</taxon>
        <taxon>Agaricales</taxon>
        <taxon>Marasmiineae</taxon>
        <taxon>Mycenaceae</taxon>
        <taxon>Mycena</taxon>
    </lineage>
</organism>
<keyword evidence="6" id="KW-1185">Reference proteome</keyword>
<dbReference type="AlphaFoldDB" id="A0AAD7DH30"/>
<evidence type="ECO:0000313" key="5">
    <source>
        <dbReference type="EMBL" id="KAJ7691113.1"/>
    </source>
</evidence>
<dbReference type="InterPro" id="IPR050432">
    <property type="entry name" value="FAD-linked_Oxidoreductases_BP"/>
</dbReference>
<dbReference type="Pfam" id="PF01565">
    <property type="entry name" value="FAD_binding_4"/>
    <property type="match status" value="1"/>
</dbReference>